<gene>
    <name evidence="2" type="ORF">K503DRAFT_716207</name>
</gene>
<dbReference type="EMBL" id="KV448245">
    <property type="protein sequence ID" value="OAX39553.1"/>
    <property type="molecule type" value="Genomic_DNA"/>
</dbReference>
<keyword evidence="3" id="KW-1185">Reference proteome</keyword>
<reference evidence="2 3" key="1">
    <citation type="submission" date="2016-06" db="EMBL/GenBank/DDBJ databases">
        <title>Comparative genomics of the ectomycorrhizal sister species Rhizopogon vinicolor and Rhizopogon vesiculosus (Basidiomycota: Boletales) reveals a divergence of the mating type B locus.</title>
        <authorList>
            <consortium name="DOE Joint Genome Institute"/>
            <person name="Mujic A.B."/>
            <person name="Kuo A."/>
            <person name="Tritt A."/>
            <person name="Lipzen A."/>
            <person name="Chen C."/>
            <person name="Johnson J."/>
            <person name="Sharma A."/>
            <person name="Barry K."/>
            <person name="Grigoriev I.V."/>
            <person name="Spatafora J.W."/>
        </authorList>
    </citation>
    <scope>NUCLEOTIDE SEQUENCE [LARGE SCALE GENOMIC DNA]</scope>
    <source>
        <strain evidence="2 3">AM-OR11-026</strain>
    </source>
</reference>
<feature type="non-terminal residue" evidence="2">
    <location>
        <position position="1"/>
    </location>
</feature>
<evidence type="ECO:0000313" key="2">
    <source>
        <dbReference type="EMBL" id="OAX39553.1"/>
    </source>
</evidence>
<evidence type="ECO:0000313" key="3">
    <source>
        <dbReference type="Proteomes" id="UP000092154"/>
    </source>
</evidence>
<feature type="compositionally biased region" description="Low complexity" evidence="1">
    <location>
        <begin position="93"/>
        <end position="144"/>
    </location>
</feature>
<name>A0A1B7N3X3_9AGAM</name>
<dbReference type="STRING" id="1314800.A0A1B7N3X3"/>
<feature type="region of interest" description="Disordered" evidence="1">
    <location>
        <begin position="88"/>
        <end position="144"/>
    </location>
</feature>
<dbReference type="Proteomes" id="UP000092154">
    <property type="component" value="Unassembled WGS sequence"/>
</dbReference>
<evidence type="ECO:0000256" key="1">
    <source>
        <dbReference type="SAM" id="MobiDB-lite"/>
    </source>
</evidence>
<organism evidence="2 3">
    <name type="scientific">Rhizopogon vinicolor AM-OR11-026</name>
    <dbReference type="NCBI Taxonomy" id="1314800"/>
    <lineage>
        <taxon>Eukaryota</taxon>
        <taxon>Fungi</taxon>
        <taxon>Dikarya</taxon>
        <taxon>Basidiomycota</taxon>
        <taxon>Agaricomycotina</taxon>
        <taxon>Agaricomycetes</taxon>
        <taxon>Agaricomycetidae</taxon>
        <taxon>Boletales</taxon>
        <taxon>Suillineae</taxon>
        <taxon>Rhizopogonaceae</taxon>
        <taxon>Rhizopogon</taxon>
    </lineage>
</organism>
<sequence>ALFVAGAFAQLTINTPANVVECQPTLLSWSGGTGDILPGGSPTSASLENLGQQNSTSVTWICNIASGTSIGLTLVDSTGLTAQTAPFTVNPGSSTSCTNSTSLSAGPTGQTTSPATTAGSGTTTTPLATPAATNSATKASTTTSASASASASSGAAYANVVRVGAAGVAGAAVAALLF</sequence>
<dbReference type="AlphaFoldDB" id="A0A1B7N3X3"/>
<dbReference type="InParanoid" id="A0A1B7N3X3"/>
<proteinExistence type="predicted"/>
<dbReference type="PANTHER" id="PTHR37487:SF2">
    <property type="entry name" value="EXPRESSED PROTEIN"/>
    <property type="match status" value="1"/>
</dbReference>
<dbReference type="OrthoDB" id="3362246at2759"/>
<accession>A0A1B7N3X3</accession>
<protein>
    <submittedName>
        <fullName evidence="2">Uncharacterized protein</fullName>
    </submittedName>
</protein>
<dbReference type="PANTHER" id="PTHR37487">
    <property type="entry name" value="CHROMOSOME 1, WHOLE GENOME SHOTGUN SEQUENCE"/>
    <property type="match status" value="1"/>
</dbReference>